<evidence type="ECO:0000313" key="1">
    <source>
        <dbReference type="EMBL" id="GAI16348.1"/>
    </source>
</evidence>
<proteinExistence type="predicted"/>
<sequence length="297" mass="33951">MRKKQRRLRRFLVFFILIIPVLAPSVRVEAEEPEPIVYRGDCYIDTAFGDGTHSWQSAPLFVFNGSHYVPYVYYRDEAKKAHIIKSGLIATEIYDTGIAKFYDPDLIEERVKSEVWEVWAWDGKEWKQASLSSVVSFNITQEQNYVVLEAERTTSKPDGVLTIRYLFFQGRALKHSVYWESDSTPVEIIRVKQVWDLKLSTNIVVLDDGAVLTTSLKTNSTTYLFGDGENDFLVRESQWSATYYTNGTLRESGFIEADIDFSGKKVSFVFGSWTLAQGERLTIDPATSTFRPPSLDG</sequence>
<feature type="non-terminal residue" evidence="1">
    <location>
        <position position="297"/>
    </location>
</feature>
<protein>
    <submittedName>
        <fullName evidence="1">Uncharacterized protein</fullName>
    </submittedName>
</protein>
<name>X1LB68_9ZZZZ</name>
<organism evidence="1">
    <name type="scientific">marine sediment metagenome</name>
    <dbReference type="NCBI Taxonomy" id="412755"/>
    <lineage>
        <taxon>unclassified sequences</taxon>
        <taxon>metagenomes</taxon>
        <taxon>ecological metagenomes</taxon>
    </lineage>
</organism>
<accession>X1LB68</accession>
<reference evidence="1" key="1">
    <citation type="journal article" date="2014" name="Front. Microbiol.">
        <title>High frequency of phylogenetically diverse reductive dehalogenase-homologous genes in deep subseafloor sedimentary metagenomes.</title>
        <authorList>
            <person name="Kawai M."/>
            <person name="Futagami T."/>
            <person name="Toyoda A."/>
            <person name="Takaki Y."/>
            <person name="Nishi S."/>
            <person name="Hori S."/>
            <person name="Arai W."/>
            <person name="Tsubouchi T."/>
            <person name="Morono Y."/>
            <person name="Uchiyama I."/>
            <person name="Ito T."/>
            <person name="Fujiyama A."/>
            <person name="Inagaki F."/>
            <person name="Takami H."/>
        </authorList>
    </citation>
    <scope>NUCLEOTIDE SEQUENCE</scope>
    <source>
        <strain evidence="1">Expedition CK06-06</strain>
    </source>
</reference>
<dbReference type="EMBL" id="BARV01008097">
    <property type="protein sequence ID" value="GAI16348.1"/>
    <property type="molecule type" value="Genomic_DNA"/>
</dbReference>
<gene>
    <name evidence="1" type="ORF">S06H3_16373</name>
</gene>
<comment type="caution">
    <text evidence="1">The sequence shown here is derived from an EMBL/GenBank/DDBJ whole genome shotgun (WGS) entry which is preliminary data.</text>
</comment>
<dbReference type="AlphaFoldDB" id="X1LB68"/>